<evidence type="ECO:0000259" key="1">
    <source>
        <dbReference type="PROSITE" id="PS50987"/>
    </source>
</evidence>
<evidence type="ECO:0000313" key="2">
    <source>
        <dbReference type="EMBL" id="MTH79027.1"/>
    </source>
</evidence>
<dbReference type="AlphaFoldDB" id="A0A6L6JEN5"/>
<protein>
    <submittedName>
        <fullName evidence="2">Helix-turn-helix domain-containing protein</fullName>
    </submittedName>
</protein>
<dbReference type="GO" id="GO:0046686">
    <property type="term" value="P:response to cadmium ion"/>
    <property type="evidence" value="ECO:0007669"/>
    <property type="project" value="TreeGrafter"/>
</dbReference>
<dbReference type="GO" id="GO:0010288">
    <property type="term" value="P:response to lead ion"/>
    <property type="evidence" value="ECO:0007669"/>
    <property type="project" value="TreeGrafter"/>
</dbReference>
<dbReference type="Proteomes" id="UP000478183">
    <property type="component" value="Unassembled WGS sequence"/>
</dbReference>
<dbReference type="InterPro" id="IPR011991">
    <property type="entry name" value="ArsR-like_HTH"/>
</dbReference>
<dbReference type="Gene3D" id="1.10.10.10">
    <property type="entry name" value="Winged helix-like DNA-binding domain superfamily/Winged helix DNA-binding domain"/>
    <property type="match status" value="1"/>
</dbReference>
<dbReference type="EMBL" id="WMIE01000010">
    <property type="protein sequence ID" value="MTH79027.1"/>
    <property type="molecule type" value="Genomic_DNA"/>
</dbReference>
<feature type="domain" description="HTH arsR-type" evidence="1">
    <location>
        <begin position="1"/>
        <end position="94"/>
    </location>
</feature>
<dbReference type="GO" id="GO:0032791">
    <property type="term" value="F:lead ion binding"/>
    <property type="evidence" value="ECO:0007669"/>
    <property type="project" value="TreeGrafter"/>
</dbReference>
<dbReference type="InterPro" id="IPR052543">
    <property type="entry name" value="HTH_Metal-responsive_Reg"/>
</dbReference>
<dbReference type="InterPro" id="IPR036388">
    <property type="entry name" value="WH-like_DNA-bd_sf"/>
</dbReference>
<name>A0A6L6JEN5_9RHOB</name>
<dbReference type="RefSeq" id="WP_155096387.1">
    <property type="nucleotide sequence ID" value="NZ_WMIE01000010.1"/>
</dbReference>
<dbReference type="InterPro" id="IPR001845">
    <property type="entry name" value="HTH_ArsR_DNA-bd_dom"/>
</dbReference>
<dbReference type="GO" id="GO:0003700">
    <property type="term" value="F:DNA-binding transcription factor activity"/>
    <property type="evidence" value="ECO:0007669"/>
    <property type="project" value="InterPro"/>
</dbReference>
<proteinExistence type="predicted"/>
<comment type="caution">
    <text evidence="2">The sequence shown here is derived from an EMBL/GenBank/DDBJ whole genome shotgun (WGS) entry which is preliminary data.</text>
</comment>
<accession>A0A6L6JEN5</accession>
<organism evidence="2 3">
    <name type="scientific">Paracoccus aestuariivivens</name>
    <dbReference type="NCBI Taxonomy" id="1820333"/>
    <lineage>
        <taxon>Bacteria</taxon>
        <taxon>Pseudomonadati</taxon>
        <taxon>Pseudomonadota</taxon>
        <taxon>Alphaproteobacteria</taxon>
        <taxon>Rhodobacterales</taxon>
        <taxon>Paracoccaceae</taxon>
        <taxon>Paracoccus</taxon>
    </lineage>
</organism>
<reference evidence="2 3" key="1">
    <citation type="submission" date="2019-11" db="EMBL/GenBank/DDBJ databases">
        <authorList>
            <person name="Dong K."/>
        </authorList>
    </citation>
    <scope>NUCLEOTIDE SEQUENCE [LARGE SCALE GENOMIC DNA]</scope>
    <source>
        <strain evidence="2 3">NBRC 111993</strain>
    </source>
</reference>
<dbReference type="SMART" id="SM00418">
    <property type="entry name" value="HTH_ARSR"/>
    <property type="match status" value="1"/>
</dbReference>
<dbReference type="PROSITE" id="PS50987">
    <property type="entry name" value="HTH_ARSR_2"/>
    <property type="match status" value="1"/>
</dbReference>
<gene>
    <name evidence="2" type="ORF">GL286_14960</name>
</gene>
<dbReference type="GO" id="GO:0097063">
    <property type="term" value="F:cadmium ion sensor activity"/>
    <property type="evidence" value="ECO:0007669"/>
    <property type="project" value="TreeGrafter"/>
</dbReference>
<dbReference type="GO" id="GO:0003677">
    <property type="term" value="F:DNA binding"/>
    <property type="evidence" value="ECO:0007669"/>
    <property type="project" value="TreeGrafter"/>
</dbReference>
<evidence type="ECO:0000313" key="3">
    <source>
        <dbReference type="Proteomes" id="UP000478183"/>
    </source>
</evidence>
<dbReference type="PANTHER" id="PTHR39168:SF1">
    <property type="entry name" value="TRANSCRIPTIONAL REGULATORY PROTEIN"/>
    <property type="match status" value="1"/>
</dbReference>
<dbReference type="CDD" id="cd00090">
    <property type="entry name" value="HTH_ARSR"/>
    <property type="match status" value="1"/>
</dbReference>
<dbReference type="InterPro" id="IPR036390">
    <property type="entry name" value="WH_DNA-bd_sf"/>
</dbReference>
<dbReference type="OrthoDB" id="9797716at2"/>
<dbReference type="Pfam" id="PF12840">
    <property type="entry name" value="HTH_20"/>
    <property type="match status" value="1"/>
</dbReference>
<dbReference type="PANTHER" id="PTHR39168">
    <property type="entry name" value="TRANSCRIPTIONAL REGULATOR-RELATED"/>
    <property type="match status" value="1"/>
</dbReference>
<sequence length="221" mass="24167">MKEGPNISRIAALVGDPARGSMLLALMDGRALTATELSGLAGITKQTASSHLAKLVDGEVLVVEAQGRHRYFCLAGPHVAALLEALMVFSSDAALPLRTGPKEPALRKARVCYDHLAGEMGVALFGQMQEDHWLSADLELTSCGWERLAAIGVTRDGLPRGNRPLCRACLDWSQRRHHLAGAIGKAVLDQILALDWARRLPMSRVVSFTPEGERRFRQWLR</sequence>
<dbReference type="SUPFAM" id="SSF46785">
    <property type="entry name" value="Winged helix' DNA-binding domain"/>
    <property type="match status" value="1"/>
</dbReference>
<keyword evidence="3" id="KW-1185">Reference proteome</keyword>